<evidence type="ECO:0000313" key="2">
    <source>
        <dbReference type="Proteomes" id="UP000712600"/>
    </source>
</evidence>
<gene>
    <name evidence="1" type="ORF">F2Q69_00035238</name>
</gene>
<proteinExistence type="predicted"/>
<name>A0A8S9SUZ7_BRACR</name>
<dbReference type="EMBL" id="QGKX02000004">
    <property type="protein sequence ID" value="KAF3604165.1"/>
    <property type="molecule type" value="Genomic_DNA"/>
</dbReference>
<sequence>MAIGPRTSQARSLRRDRARTRLGRYVATEHISGTSGKLGFSNFPYFNRNRQCEFRFPQIASLIVTPSRHAHDDNVTKRPRVSPRLLTFSPTEEVLPVDAQVIGALNDMEITSNRAERLHDTVMVEGDNEDDLLGEDLMDMEADISPFGFSKQEGGVPPSRISKGSQILI</sequence>
<evidence type="ECO:0000313" key="1">
    <source>
        <dbReference type="EMBL" id="KAF3604165.1"/>
    </source>
</evidence>
<comment type="caution">
    <text evidence="1">The sequence shown here is derived from an EMBL/GenBank/DDBJ whole genome shotgun (WGS) entry which is preliminary data.</text>
</comment>
<organism evidence="1 2">
    <name type="scientific">Brassica cretica</name>
    <name type="common">Mustard</name>
    <dbReference type="NCBI Taxonomy" id="69181"/>
    <lineage>
        <taxon>Eukaryota</taxon>
        <taxon>Viridiplantae</taxon>
        <taxon>Streptophyta</taxon>
        <taxon>Embryophyta</taxon>
        <taxon>Tracheophyta</taxon>
        <taxon>Spermatophyta</taxon>
        <taxon>Magnoliopsida</taxon>
        <taxon>eudicotyledons</taxon>
        <taxon>Gunneridae</taxon>
        <taxon>Pentapetalae</taxon>
        <taxon>rosids</taxon>
        <taxon>malvids</taxon>
        <taxon>Brassicales</taxon>
        <taxon>Brassicaceae</taxon>
        <taxon>Brassiceae</taxon>
        <taxon>Brassica</taxon>
    </lineage>
</organism>
<accession>A0A8S9SUZ7</accession>
<protein>
    <submittedName>
        <fullName evidence="1">Uncharacterized protein</fullName>
    </submittedName>
</protein>
<reference evidence="1" key="1">
    <citation type="submission" date="2019-12" db="EMBL/GenBank/DDBJ databases">
        <title>Genome sequencing and annotation of Brassica cretica.</title>
        <authorList>
            <person name="Studholme D.J."/>
            <person name="Sarris P."/>
        </authorList>
    </citation>
    <scope>NUCLEOTIDE SEQUENCE</scope>
    <source>
        <strain evidence="1">PFS-109/04</strain>
        <tissue evidence="1">Leaf</tissue>
    </source>
</reference>
<dbReference type="Proteomes" id="UP000712600">
    <property type="component" value="Unassembled WGS sequence"/>
</dbReference>
<dbReference type="AlphaFoldDB" id="A0A8S9SUZ7"/>